<evidence type="ECO:0000313" key="4">
    <source>
        <dbReference type="Proteomes" id="UP000051789"/>
    </source>
</evidence>
<evidence type="ECO:0000259" key="2">
    <source>
        <dbReference type="Pfam" id="PF10400"/>
    </source>
</evidence>
<gene>
    <name evidence="3" type="ORF">FD19_GL001731</name>
</gene>
<evidence type="ECO:0000259" key="1">
    <source>
        <dbReference type="Pfam" id="PF03551"/>
    </source>
</evidence>
<organism evidence="3 4">
    <name type="scientific">Lacticaseibacillus thailandensis DSM 22698 = JCM 13996</name>
    <dbReference type="NCBI Taxonomy" id="1423810"/>
    <lineage>
        <taxon>Bacteria</taxon>
        <taxon>Bacillati</taxon>
        <taxon>Bacillota</taxon>
        <taxon>Bacilli</taxon>
        <taxon>Lactobacillales</taxon>
        <taxon>Lactobacillaceae</taxon>
        <taxon>Lacticaseibacillus</taxon>
    </lineage>
</organism>
<dbReference type="Gene3D" id="1.10.10.10">
    <property type="entry name" value="Winged helix-like DNA-binding domain superfamily/Winged helix DNA-binding domain"/>
    <property type="match status" value="1"/>
</dbReference>
<keyword evidence="4" id="KW-1185">Reference proteome</keyword>
<feature type="domain" description="Transcription regulator PadR N-terminal" evidence="1">
    <location>
        <begin position="11"/>
        <end position="84"/>
    </location>
</feature>
<dbReference type="PANTHER" id="PTHR43252">
    <property type="entry name" value="TRANSCRIPTIONAL REGULATOR YQJI"/>
    <property type="match status" value="1"/>
</dbReference>
<proteinExistence type="predicted"/>
<dbReference type="Pfam" id="PF03551">
    <property type="entry name" value="PadR"/>
    <property type="match status" value="1"/>
</dbReference>
<dbReference type="InterPro" id="IPR036388">
    <property type="entry name" value="WH-like_DNA-bd_sf"/>
</dbReference>
<accession>A0A0R2C4N3</accession>
<dbReference type="Pfam" id="PF10400">
    <property type="entry name" value="Vir_act_alpha_C"/>
    <property type="match status" value="1"/>
</dbReference>
<dbReference type="SUPFAM" id="SSF46785">
    <property type="entry name" value="Winged helix' DNA-binding domain"/>
    <property type="match status" value="1"/>
</dbReference>
<dbReference type="InterPro" id="IPR036390">
    <property type="entry name" value="WH_DNA-bd_sf"/>
</dbReference>
<dbReference type="InterPro" id="IPR018309">
    <property type="entry name" value="Tscrpt_reg_PadR_C"/>
</dbReference>
<dbReference type="InterPro" id="IPR005149">
    <property type="entry name" value="Tscrpt_reg_PadR_N"/>
</dbReference>
<comment type="caution">
    <text evidence="3">The sequence shown here is derived from an EMBL/GenBank/DDBJ whole genome shotgun (WGS) entry which is preliminary data.</text>
</comment>
<dbReference type="Proteomes" id="UP000051789">
    <property type="component" value="Unassembled WGS sequence"/>
</dbReference>
<reference evidence="3 4" key="1">
    <citation type="journal article" date="2015" name="Genome Announc.">
        <title>Expanding the biotechnology potential of lactobacilli through comparative genomics of 213 strains and associated genera.</title>
        <authorList>
            <person name="Sun Z."/>
            <person name="Harris H.M."/>
            <person name="McCann A."/>
            <person name="Guo C."/>
            <person name="Argimon S."/>
            <person name="Zhang W."/>
            <person name="Yang X."/>
            <person name="Jeffery I.B."/>
            <person name="Cooney J.C."/>
            <person name="Kagawa T.F."/>
            <person name="Liu W."/>
            <person name="Song Y."/>
            <person name="Salvetti E."/>
            <person name="Wrobel A."/>
            <person name="Rasinkangas P."/>
            <person name="Parkhill J."/>
            <person name="Rea M.C."/>
            <person name="O'Sullivan O."/>
            <person name="Ritari J."/>
            <person name="Douillard F.P."/>
            <person name="Paul Ross R."/>
            <person name="Yang R."/>
            <person name="Briner A.E."/>
            <person name="Felis G.E."/>
            <person name="de Vos W.M."/>
            <person name="Barrangou R."/>
            <person name="Klaenhammer T.R."/>
            <person name="Caufield P.W."/>
            <person name="Cui Y."/>
            <person name="Zhang H."/>
            <person name="O'Toole P.W."/>
        </authorList>
    </citation>
    <scope>NUCLEOTIDE SEQUENCE [LARGE SCALE GENOMIC DNA]</scope>
    <source>
        <strain evidence="3 4">DSM 22698</strain>
    </source>
</reference>
<dbReference type="AlphaFoldDB" id="A0A0R2C4N3"/>
<evidence type="ECO:0000313" key="3">
    <source>
        <dbReference type="EMBL" id="KRM86685.1"/>
    </source>
</evidence>
<name>A0A0R2C4N3_9LACO</name>
<dbReference type="EMBL" id="AYZK01000006">
    <property type="protein sequence ID" value="KRM86685.1"/>
    <property type="molecule type" value="Genomic_DNA"/>
</dbReference>
<sequence>MAQRNTLQYIILGLLSQAPRTGYELTQDFAHEIGEFWQAQHSQIYPLLGKMEAQGLIAHTVEVTGTKLEKKRYRNTAEGQAVLTAWVGSPTPTMATTKDEFVLKLYFVQRADDTRLPGMIKEQLRIHREWLQHLEARRQLLFADPDAASQQFGHYLILDHALTRERQYVQWLEEQLARLPHN</sequence>
<dbReference type="STRING" id="1423810.FD19_GL001731"/>
<dbReference type="PATRIC" id="fig|1423810.4.peg.1780"/>
<dbReference type="PANTHER" id="PTHR43252:SF6">
    <property type="entry name" value="NEGATIVE TRANSCRIPTION REGULATOR PADR"/>
    <property type="match status" value="1"/>
</dbReference>
<dbReference type="OrthoDB" id="9783723at2"/>
<dbReference type="RefSeq" id="WP_054750693.1">
    <property type="nucleotide sequence ID" value="NZ_AYZK01000006.1"/>
</dbReference>
<protein>
    <submittedName>
        <fullName evidence="3">Regulator of phenolic acid metabolism PadR</fullName>
    </submittedName>
</protein>
<dbReference type="Gene3D" id="6.10.140.190">
    <property type="match status" value="1"/>
</dbReference>
<feature type="domain" description="Transcription regulator PadR C-terminal" evidence="2">
    <location>
        <begin position="97"/>
        <end position="179"/>
    </location>
</feature>